<protein>
    <submittedName>
        <fullName evidence="4">Nitroreductase</fullName>
    </submittedName>
</protein>
<keyword evidence="5" id="KW-1185">Reference proteome</keyword>
<dbReference type="GO" id="GO:0016491">
    <property type="term" value="F:oxidoreductase activity"/>
    <property type="evidence" value="ECO:0007669"/>
    <property type="project" value="UniProtKB-KW"/>
</dbReference>
<dbReference type="PANTHER" id="PTHR43673:SF10">
    <property type="entry name" value="NADH DEHYDROGENASE_NAD(P)H NITROREDUCTASE XCC3605-RELATED"/>
    <property type="match status" value="1"/>
</dbReference>
<evidence type="ECO:0000259" key="3">
    <source>
        <dbReference type="Pfam" id="PF00881"/>
    </source>
</evidence>
<dbReference type="Gene3D" id="3.40.109.10">
    <property type="entry name" value="NADH Oxidase"/>
    <property type="match status" value="1"/>
</dbReference>
<gene>
    <name evidence="4" type="ORF">EDC18_106185</name>
</gene>
<dbReference type="PANTHER" id="PTHR43673">
    <property type="entry name" value="NAD(P)H NITROREDUCTASE YDGI-RELATED"/>
    <property type="match status" value="1"/>
</dbReference>
<evidence type="ECO:0000313" key="4">
    <source>
        <dbReference type="EMBL" id="TCT14381.1"/>
    </source>
</evidence>
<dbReference type="Proteomes" id="UP000294902">
    <property type="component" value="Unassembled WGS sequence"/>
</dbReference>
<dbReference type="CDD" id="cd02151">
    <property type="entry name" value="nitroreductase"/>
    <property type="match status" value="1"/>
</dbReference>
<dbReference type="Pfam" id="PF00881">
    <property type="entry name" value="Nitroreductase"/>
    <property type="match status" value="1"/>
</dbReference>
<proteinExistence type="inferred from homology"/>
<keyword evidence="2" id="KW-0560">Oxidoreductase</keyword>
<evidence type="ECO:0000256" key="1">
    <source>
        <dbReference type="ARBA" id="ARBA00007118"/>
    </source>
</evidence>
<dbReference type="InterPro" id="IPR000415">
    <property type="entry name" value="Nitroreductase-like"/>
</dbReference>
<dbReference type="SUPFAM" id="SSF55469">
    <property type="entry name" value="FMN-dependent nitroreductase-like"/>
    <property type="match status" value="1"/>
</dbReference>
<dbReference type="OrthoDB" id="9783470at2"/>
<dbReference type="AlphaFoldDB" id="A0A4R3MKN8"/>
<reference evidence="4 5" key="1">
    <citation type="submission" date="2019-03" db="EMBL/GenBank/DDBJ databases">
        <title>Genomic Encyclopedia of Type Strains, Phase IV (KMG-IV): sequencing the most valuable type-strain genomes for metagenomic binning, comparative biology and taxonomic classification.</title>
        <authorList>
            <person name="Goeker M."/>
        </authorList>
    </citation>
    <scope>NUCLEOTIDE SEQUENCE [LARGE SCALE GENOMIC DNA]</scope>
    <source>
        <strain evidence="4 5">DSM 24629</strain>
    </source>
</reference>
<evidence type="ECO:0000313" key="5">
    <source>
        <dbReference type="Proteomes" id="UP000294902"/>
    </source>
</evidence>
<comment type="caution">
    <text evidence="4">The sequence shown here is derived from an EMBL/GenBank/DDBJ whole genome shotgun (WGS) entry which is preliminary data.</text>
</comment>
<dbReference type="RefSeq" id="WP_132252710.1">
    <property type="nucleotide sequence ID" value="NZ_SMAL01000006.1"/>
</dbReference>
<name>A0A4R3MKN8_9FIRM</name>
<accession>A0A4R3MKN8</accession>
<dbReference type="EMBL" id="SMAL01000006">
    <property type="protein sequence ID" value="TCT14381.1"/>
    <property type="molecule type" value="Genomic_DNA"/>
</dbReference>
<sequence length="173" mass="19744">MIELLCNRRSIRKFKDKKIEQDKVQKLIQAALLSPSSRSICPWEFIIIDDKNTLVALSKAKAHGSKFLDNTPMAIVIVADESICDVWIEDASIASIIIQLQAEKLDLGSCWVQIRNRQDAKGASSEHIVKELLDIPVNYRVESIIGIGYKDEEKESYNIDELQYNKVHLNKFK</sequence>
<feature type="domain" description="Nitroreductase" evidence="3">
    <location>
        <begin position="7"/>
        <end position="61"/>
    </location>
</feature>
<dbReference type="InterPro" id="IPR029479">
    <property type="entry name" value="Nitroreductase"/>
</dbReference>
<evidence type="ECO:0000256" key="2">
    <source>
        <dbReference type="ARBA" id="ARBA00023002"/>
    </source>
</evidence>
<organism evidence="4 5">
    <name type="scientific">Natranaerovirga pectinivora</name>
    <dbReference type="NCBI Taxonomy" id="682400"/>
    <lineage>
        <taxon>Bacteria</taxon>
        <taxon>Bacillati</taxon>
        <taxon>Bacillota</taxon>
        <taxon>Clostridia</taxon>
        <taxon>Lachnospirales</taxon>
        <taxon>Natranaerovirgaceae</taxon>
        <taxon>Natranaerovirga</taxon>
    </lineage>
</organism>
<comment type="similarity">
    <text evidence="1">Belongs to the nitroreductase family.</text>
</comment>